<evidence type="ECO:0000313" key="3">
    <source>
        <dbReference type="Proteomes" id="UP000221020"/>
    </source>
</evidence>
<feature type="transmembrane region" description="Helical" evidence="1">
    <location>
        <begin position="38"/>
        <end position="55"/>
    </location>
</feature>
<dbReference type="EMBL" id="NVOR01000118">
    <property type="protein sequence ID" value="PED80285.1"/>
    <property type="molecule type" value="Genomic_DNA"/>
</dbReference>
<evidence type="ECO:0000313" key="2">
    <source>
        <dbReference type="EMBL" id="PED80285.1"/>
    </source>
</evidence>
<keyword evidence="1" id="KW-1133">Transmembrane helix</keyword>
<gene>
    <name evidence="2" type="ORF">CON65_23385</name>
</gene>
<protein>
    <submittedName>
        <fullName evidence="2">Uncharacterized protein</fullName>
    </submittedName>
</protein>
<keyword evidence="1" id="KW-0812">Transmembrane</keyword>
<reference evidence="2 3" key="1">
    <citation type="submission" date="2017-09" db="EMBL/GenBank/DDBJ databases">
        <title>Large-scale bioinformatics analysis of Bacillus genomes uncovers conserved roles of natural products in bacterial physiology.</title>
        <authorList>
            <consortium name="Agbiome Team Llc"/>
            <person name="Bleich R.M."/>
            <person name="Grubbs K.J."/>
            <person name="Santa Maria K.C."/>
            <person name="Allen S.E."/>
            <person name="Farag S."/>
            <person name="Shank E.A."/>
            <person name="Bowers A."/>
        </authorList>
    </citation>
    <scope>NUCLEOTIDE SEQUENCE [LARGE SCALE GENOMIC DNA]</scope>
    <source>
        <strain evidence="2 3">AFS092012</strain>
    </source>
</reference>
<evidence type="ECO:0000256" key="1">
    <source>
        <dbReference type="SAM" id="Phobius"/>
    </source>
</evidence>
<comment type="caution">
    <text evidence="2">The sequence shown here is derived from an EMBL/GenBank/DDBJ whole genome shotgun (WGS) entry which is preliminary data.</text>
</comment>
<keyword evidence="1" id="KW-0472">Membrane</keyword>
<accession>A0AA91V977</accession>
<dbReference type="AlphaFoldDB" id="A0AA91V977"/>
<sequence>MNKWIIAMVYSSLLTTLCYLSIKALIFSAINTASFPNALFFIAILEMIFGVWILAFGIKKYISNENKKDRRKLKIMFSIISVLSCYIDIILFFV</sequence>
<feature type="transmembrane region" description="Helical" evidence="1">
    <location>
        <begin position="75"/>
        <end position="93"/>
    </location>
</feature>
<proteinExistence type="predicted"/>
<name>A0AA91V977_9BACI</name>
<organism evidence="2 3">
    <name type="scientific">Bacillus pseudomycoides</name>
    <dbReference type="NCBI Taxonomy" id="64104"/>
    <lineage>
        <taxon>Bacteria</taxon>
        <taxon>Bacillati</taxon>
        <taxon>Bacillota</taxon>
        <taxon>Bacilli</taxon>
        <taxon>Bacillales</taxon>
        <taxon>Bacillaceae</taxon>
        <taxon>Bacillus</taxon>
        <taxon>Bacillus cereus group</taxon>
    </lineage>
</organism>
<dbReference type="Proteomes" id="UP000221020">
    <property type="component" value="Unassembled WGS sequence"/>
</dbReference>